<dbReference type="Gene3D" id="3.20.20.140">
    <property type="entry name" value="Metal-dependent hydrolases"/>
    <property type="match status" value="1"/>
</dbReference>
<dbReference type="RefSeq" id="WP_084282384.1">
    <property type="nucleotide sequence ID" value="NZ_FWXJ01000002.1"/>
</dbReference>
<evidence type="ECO:0000256" key="2">
    <source>
        <dbReference type="ARBA" id="ARBA00022723"/>
    </source>
</evidence>
<name>A0A1W1Y932_9BURK</name>
<evidence type="ECO:0000256" key="3">
    <source>
        <dbReference type="ARBA" id="ARBA00022801"/>
    </source>
</evidence>
<dbReference type="OrthoDB" id="9810005at2"/>
<dbReference type="Proteomes" id="UP000192708">
    <property type="component" value="Unassembled WGS sequence"/>
</dbReference>
<feature type="binding site" evidence="4">
    <location>
        <position position="6"/>
    </location>
    <ligand>
        <name>a divalent metal cation</name>
        <dbReference type="ChEBI" id="CHEBI:60240"/>
        <label>1</label>
    </ligand>
</feature>
<organism evidence="5 6">
    <name type="scientific">Polynucleobacter kasalickyi</name>
    <dbReference type="NCBI Taxonomy" id="1938817"/>
    <lineage>
        <taxon>Bacteria</taxon>
        <taxon>Pseudomonadati</taxon>
        <taxon>Pseudomonadota</taxon>
        <taxon>Betaproteobacteria</taxon>
        <taxon>Burkholderiales</taxon>
        <taxon>Burkholderiaceae</taxon>
        <taxon>Polynucleobacter</taxon>
    </lineage>
</organism>
<gene>
    <name evidence="5" type="ORF">SAMN06296008_102108</name>
</gene>
<dbReference type="SUPFAM" id="SSF51556">
    <property type="entry name" value="Metallo-dependent hydrolases"/>
    <property type="match status" value="1"/>
</dbReference>
<dbReference type="InterPro" id="IPR032466">
    <property type="entry name" value="Metal_Hydrolase"/>
</dbReference>
<keyword evidence="2 4" id="KW-0479">Metal-binding</keyword>
<dbReference type="EMBL" id="FWXJ01000002">
    <property type="protein sequence ID" value="SMC32649.1"/>
    <property type="molecule type" value="Genomic_DNA"/>
</dbReference>
<dbReference type="GO" id="GO:0046872">
    <property type="term" value="F:metal ion binding"/>
    <property type="evidence" value="ECO:0007669"/>
    <property type="project" value="UniProtKB-KW"/>
</dbReference>
<sequence>MWFDSHCHLDAEEFSKDLSLVLARAAEQGVTGILIPAVDVKSFDRVIAIVEQWSSLMPYLCFTLGIHPLYTPAATAEDVHTLLRYVEKYQTHPRFVGIGEIGLDYFVTDLDPVKQEWFFDQQLKLAKQFDLPVILHVRKSQDQILKRLRKMGLSGGIAHAFNGSMVQANQFIQLNFKLGFGGTLTYERSLQIRRLARDVPMDAYVLETDAPDIPPAWLKDTVDQKRRNEPLEIPGIAQTFATLRELSLLEVSSTNLHNLKVALPRLHQLFQD</sequence>
<evidence type="ECO:0000256" key="1">
    <source>
        <dbReference type="ARBA" id="ARBA00009275"/>
    </source>
</evidence>
<dbReference type="Pfam" id="PF01026">
    <property type="entry name" value="TatD_DNase"/>
    <property type="match status" value="1"/>
</dbReference>
<accession>A0A1W1Y932</accession>
<dbReference type="PANTHER" id="PTHR46124">
    <property type="entry name" value="D-AMINOACYL-TRNA DEACYLASE"/>
    <property type="match status" value="1"/>
</dbReference>
<feature type="binding site" evidence="4">
    <location>
        <position position="209"/>
    </location>
    <ligand>
        <name>a divalent metal cation</name>
        <dbReference type="ChEBI" id="CHEBI:60240"/>
        <label>1</label>
    </ligand>
</feature>
<keyword evidence="6" id="KW-1185">Reference proteome</keyword>
<dbReference type="PIRSF" id="PIRSF005902">
    <property type="entry name" value="DNase_TatD"/>
    <property type="match status" value="1"/>
</dbReference>
<proteinExistence type="inferred from homology"/>
<evidence type="ECO:0000313" key="6">
    <source>
        <dbReference type="Proteomes" id="UP000192708"/>
    </source>
</evidence>
<comment type="similarity">
    <text evidence="1">Belongs to the metallo-dependent hydrolases superfamily. TatD-type hydrolase family.</text>
</comment>
<feature type="binding site" evidence="4">
    <location>
        <position position="136"/>
    </location>
    <ligand>
        <name>a divalent metal cation</name>
        <dbReference type="ChEBI" id="CHEBI:60240"/>
        <label>2</label>
    </ligand>
</feature>
<protein>
    <submittedName>
        <fullName evidence="5">TatD DNase family protein</fullName>
    </submittedName>
</protein>
<feature type="binding site" evidence="4">
    <location>
        <position position="8"/>
    </location>
    <ligand>
        <name>a divalent metal cation</name>
        <dbReference type="ChEBI" id="CHEBI:60240"/>
        <label>1</label>
    </ligand>
</feature>
<evidence type="ECO:0000256" key="4">
    <source>
        <dbReference type="PIRSR" id="PIRSR005902-1"/>
    </source>
</evidence>
<dbReference type="FunFam" id="3.20.20.140:FF:000005">
    <property type="entry name" value="TatD family hydrolase"/>
    <property type="match status" value="1"/>
</dbReference>
<keyword evidence="3" id="KW-0378">Hydrolase</keyword>
<dbReference type="CDD" id="cd01310">
    <property type="entry name" value="TatD_DNAse"/>
    <property type="match status" value="1"/>
</dbReference>
<dbReference type="STRING" id="1938817.SAMN06296008_102108"/>
<dbReference type="GO" id="GO:0016788">
    <property type="term" value="F:hydrolase activity, acting on ester bonds"/>
    <property type="evidence" value="ECO:0007669"/>
    <property type="project" value="InterPro"/>
</dbReference>
<feature type="binding site" evidence="4">
    <location>
        <position position="100"/>
    </location>
    <ligand>
        <name>a divalent metal cation</name>
        <dbReference type="ChEBI" id="CHEBI:60240"/>
        <label>1</label>
    </ligand>
</feature>
<feature type="binding site" evidence="4">
    <location>
        <position position="159"/>
    </location>
    <ligand>
        <name>a divalent metal cation</name>
        <dbReference type="ChEBI" id="CHEBI:60240"/>
        <label>2</label>
    </ligand>
</feature>
<reference evidence="5 6" key="1">
    <citation type="submission" date="2017-04" db="EMBL/GenBank/DDBJ databases">
        <authorList>
            <person name="Afonso C.L."/>
            <person name="Miller P.J."/>
            <person name="Scott M.A."/>
            <person name="Spackman E."/>
            <person name="Goraichik I."/>
            <person name="Dimitrov K.M."/>
            <person name="Suarez D.L."/>
            <person name="Swayne D.E."/>
        </authorList>
    </citation>
    <scope>NUCLEOTIDE SEQUENCE [LARGE SCALE GENOMIC DNA]</scope>
    <source>
        <strain evidence="5 6">VK13</strain>
    </source>
</reference>
<dbReference type="InterPro" id="IPR001130">
    <property type="entry name" value="TatD-like"/>
</dbReference>
<evidence type="ECO:0000313" key="5">
    <source>
        <dbReference type="EMBL" id="SMC32649.1"/>
    </source>
</evidence>
<dbReference type="PANTHER" id="PTHR46124:SF2">
    <property type="entry name" value="D-AMINOACYL-TRNA DEACYLASE"/>
    <property type="match status" value="1"/>
</dbReference>
<dbReference type="AlphaFoldDB" id="A0A1W1Y932"/>